<sequence length="99" mass="11139">QKCILRPRPSRDASWLAYYSTEKCSRFHADKRIFHSPSVGCIYFSLYCDGRAIYFRETHTCFQKPNVLPIPSRRTGPAAISKHCLSADSPSVALAGTTQ</sequence>
<dbReference type="AlphaFoldDB" id="A0A1B6I0I0"/>
<gene>
    <name evidence="1" type="ORF">g.56738</name>
</gene>
<name>A0A1B6I0I0_9HEMI</name>
<dbReference type="EMBL" id="GECU01027284">
    <property type="protein sequence ID" value="JAS80422.1"/>
    <property type="molecule type" value="Transcribed_RNA"/>
</dbReference>
<feature type="non-terminal residue" evidence="1">
    <location>
        <position position="1"/>
    </location>
</feature>
<evidence type="ECO:0000313" key="1">
    <source>
        <dbReference type="EMBL" id="JAS80422.1"/>
    </source>
</evidence>
<proteinExistence type="predicted"/>
<organism evidence="1">
    <name type="scientific">Homalodisca liturata</name>
    <dbReference type="NCBI Taxonomy" id="320908"/>
    <lineage>
        <taxon>Eukaryota</taxon>
        <taxon>Metazoa</taxon>
        <taxon>Ecdysozoa</taxon>
        <taxon>Arthropoda</taxon>
        <taxon>Hexapoda</taxon>
        <taxon>Insecta</taxon>
        <taxon>Pterygota</taxon>
        <taxon>Neoptera</taxon>
        <taxon>Paraneoptera</taxon>
        <taxon>Hemiptera</taxon>
        <taxon>Auchenorrhyncha</taxon>
        <taxon>Membracoidea</taxon>
        <taxon>Cicadellidae</taxon>
        <taxon>Cicadellinae</taxon>
        <taxon>Proconiini</taxon>
        <taxon>Homalodisca</taxon>
    </lineage>
</organism>
<feature type="non-terminal residue" evidence="1">
    <location>
        <position position="99"/>
    </location>
</feature>
<reference evidence="1" key="1">
    <citation type="submission" date="2015-11" db="EMBL/GenBank/DDBJ databases">
        <title>De novo transcriptome assembly of four potential Pierce s Disease insect vectors from Arizona vineyards.</title>
        <authorList>
            <person name="Tassone E.E."/>
        </authorList>
    </citation>
    <scope>NUCLEOTIDE SEQUENCE</scope>
</reference>
<protein>
    <submittedName>
        <fullName evidence="1">Uncharacterized protein</fullName>
    </submittedName>
</protein>
<accession>A0A1B6I0I0</accession>